<gene>
    <name evidence="2" type="ORF">WJX72_011343</name>
</gene>
<reference evidence="2 3" key="1">
    <citation type="journal article" date="2024" name="Nat. Commun.">
        <title>Phylogenomics reveals the evolutionary origins of lichenization in chlorophyte algae.</title>
        <authorList>
            <person name="Puginier C."/>
            <person name="Libourel C."/>
            <person name="Otte J."/>
            <person name="Skaloud P."/>
            <person name="Haon M."/>
            <person name="Grisel S."/>
            <person name="Petersen M."/>
            <person name="Berrin J.G."/>
            <person name="Delaux P.M."/>
            <person name="Dal Grande F."/>
            <person name="Keller J."/>
        </authorList>
    </citation>
    <scope>NUCLEOTIDE SEQUENCE [LARGE SCALE GENOMIC DNA]</scope>
    <source>
        <strain evidence="2 3">SAG 2043</strain>
    </source>
</reference>
<evidence type="ECO:0000313" key="2">
    <source>
        <dbReference type="EMBL" id="KAK9803183.1"/>
    </source>
</evidence>
<evidence type="ECO:0000259" key="1">
    <source>
        <dbReference type="Pfam" id="PF19583"/>
    </source>
</evidence>
<dbReference type="Gene3D" id="3.60.15.10">
    <property type="entry name" value="Ribonuclease Z/Hydroxyacylglutathione hydrolase-like"/>
    <property type="match status" value="1"/>
</dbReference>
<dbReference type="InterPro" id="IPR036866">
    <property type="entry name" value="RibonucZ/Hydroxyglut_hydro"/>
</dbReference>
<dbReference type="Proteomes" id="UP001489004">
    <property type="component" value="Unassembled WGS sequence"/>
</dbReference>
<accession>A0AAW1P3P2</accession>
<evidence type="ECO:0000313" key="3">
    <source>
        <dbReference type="Proteomes" id="UP001489004"/>
    </source>
</evidence>
<dbReference type="PANTHER" id="PTHR43717:SF1">
    <property type="entry name" value="ANAEROBIC NITRIC OXIDE REDUCTASE FLAVORUBREDOXIN"/>
    <property type="match status" value="1"/>
</dbReference>
<comment type="caution">
    <text evidence="2">The sequence shown here is derived from an EMBL/GenBank/DDBJ whole genome shotgun (WGS) entry which is preliminary data.</text>
</comment>
<keyword evidence="3" id="KW-1185">Reference proteome</keyword>
<organism evidence="2 3">
    <name type="scientific">[Myrmecia] bisecta</name>
    <dbReference type="NCBI Taxonomy" id="41462"/>
    <lineage>
        <taxon>Eukaryota</taxon>
        <taxon>Viridiplantae</taxon>
        <taxon>Chlorophyta</taxon>
        <taxon>core chlorophytes</taxon>
        <taxon>Trebouxiophyceae</taxon>
        <taxon>Trebouxiales</taxon>
        <taxon>Trebouxiaceae</taxon>
        <taxon>Myrmecia</taxon>
    </lineage>
</organism>
<dbReference type="PANTHER" id="PTHR43717">
    <property type="entry name" value="ANAEROBIC NITRIC OXIDE REDUCTASE FLAVORUBREDOXIN"/>
    <property type="match status" value="1"/>
</dbReference>
<protein>
    <recommendedName>
        <fullName evidence="1">ODP domain-containing protein</fullName>
    </recommendedName>
</protein>
<dbReference type="Pfam" id="PF19583">
    <property type="entry name" value="ODP"/>
    <property type="match status" value="1"/>
</dbReference>
<dbReference type="AlphaFoldDB" id="A0AAW1P3P2"/>
<dbReference type="SUPFAM" id="SSF56281">
    <property type="entry name" value="Metallo-hydrolase/oxidoreductase"/>
    <property type="match status" value="1"/>
</dbReference>
<dbReference type="EMBL" id="JALJOR010000023">
    <property type="protein sequence ID" value="KAK9803183.1"/>
    <property type="molecule type" value="Genomic_DNA"/>
</dbReference>
<feature type="domain" description="ODP" evidence="1">
    <location>
        <begin position="60"/>
        <end position="248"/>
    </location>
</feature>
<sequence length="275" mass="29374">MAPLSLGSVDPTAAVGDTGASIVRLVKAGDALQDPASKTGIYRISVPIPPTLPMLPQGFTFNQFLIVDDKPLLFHTGMKQIFPVVKAAIETVLPVSHLRYLSFSHTEADECGALGLFLEEAPDAEVICSRVEAGTNIADAVNKAPSPLADGQELCLGAMTVQWLDTPNTPHGWGAGLLFEKTTSTLFCSDLFTQHGNKPEPILEATSLQELNLKLFDMEDYWPWTHKSRGHIERLAALEPTTLLVMHGSSLTGGNCSALLGQLGALRASLDTTAA</sequence>
<proteinExistence type="predicted"/>
<dbReference type="InterPro" id="IPR045761">
    <property type="entry name" value="ODP_dom"/>
</dbReference>
<name>A0AAW1P3P2_9CHLO</name>